<proteinExistence type="inferred from homology"/>
<feature type="region of interest" description="Disordered" evidence="9">
    <location>
        <begin position="1"/>
        <end position="20"/>
    </location>
</feature>
<dbReference type="Pfam" id="PF11708">
    <property type="entry name" value="Slu7"/>
    <property type="match status" value="1"/>
</dbReference>
<protein>
    <recommendedName>
        <fullName evidence="8">Pre-mRNA-splicing factor SLU7</fullName>
    </recommendedName>
</protein>
<feature type="region of interest" description="Disordered" evidence="9">
    <location>
        <begin position="93"/>
        <end position="113"/>
    </location>
</feature>
<evidence type="ECO:0000256" key="9">
    <source>
        <dbReference type="SAM" id="MobiDB-lite"/>
    </source>
</evidence>
<dbReference type="GO" id="GO:0000398">
    <property type="term" value="P:mRNA splicing, via spliceosome"/>
    <property type="evidence" value="ECO:0007669"/>
    <property type="project" value="UniProtKB-UniRule"/>
</dbReference>
<feature type="compositionally biased region" description="Basic and acidic residues" evidence="9">
    <location>
        <begin position="1"/>
        <end position="19"/>
    </location>
</feature>
<evidence type="ECO:0000256" key="3">
    <source>
        <dbReference type="ARBA" id="ARBA00022664"/>
    </source>
</evidence>
<keyword evidence="6 8" id="KW-0539">Nucleus</keyword>
<dbReference type="PANTHER" id="PTHR12942">
    <property type="entry name" value="STEP II SPLICING FACTOR SLU7"/>
    <property type="match status" value="1"/>
</dbReference>
<keyword evidence="7" id="KW-0862">Zinc</keyword>
<dbReference type="InterPro" id="IPR001878">
    <property type="entry name" value="Znf_CCHC"/>
</dbReference>
<evidence type="ECO:0000259" key="10">
    <source>
        <dbReference type="PROSITE" id="PS50158"/>
    </source>
</evidence>
<dbReference type="InterPro" id="IPR039974">
    <property type="entry name" value="Splicing_factor_SLU7"/>
</dbReference>
<evidence type="ECO:0000256" key="8">
    <source>
        <dbReference type="RuleBase" id="RU367071"/>
    </source>
</evidence>
<keyword evidence="5 8" id="KW-0508">mRNA splicing</keyword>
<dbReference type="EMBL" id="ML977180">
    <property type="protein sequence ID" value="KAF1982876.1"/>
    <property type="molecule type" value="Genomic_DNA"/>
</dbReference>
<feature type="domain" description="CCHC-type" evidence="10">
    <location>
        <begin position="76"/>
        <end position="89"/>
    </location>
</feature>
<reference evidence="11" key="1">
    <citation type="journal article" date="2020" name="Stud. Mycol.">
        <title>101 Dothideomycetes genomes: a test case for predicting lifestyles and emergence of pathogens.</title>
        <authorList>
            <person name="Haridas S."/>
            <person name="Albert R."/>
            <person name="Binder M."/>
            <person name="Bloem J."/>
            <person name="Labutti K."/>
            <person name="Salamov A."/>
            <person name="Andreopoulos B."/>
            <person name="Baker S."/>
            <person name="Barry K."/>
            <person name="Bills G."/>
            <person name="Bluhm B."/>
            <person name="Cannon C."/>
            <person name="Castanera R."/>
            <person name="Culley D."/>
            <person name="Daum C."/>
            <person name="Ezra D."/>
            <person name="Gonzalez J."/>
            <person name="Henrissat B."/>
            <person name="Kuo A."/>
            <person name="Liang C."/>
            <person name="Lipzen A."/>
            <person name="Lutzoni F."/>
            <person name="Magnuson J."/>
            <person name="Mondo S."/>
            <person name="Nolan M."/>
            <person name="Ohm R."/>
            <person name="Pangilinan J."/>
            <person name="Park H.-J."/>
            <person name="Ramirez L."/>
            <person name="Alfaro M."/>
            <person name="Sun H."/>
            <person name="Tritt A."/>
            <person name="Yoshinaga Y."/>
            <person name="Zwiers L.-H."/>
            <person name="Turgeon B."/>
            <person name="Goodwin S."/>
            <person name="Spatafora J."/>
            <person name="Crous P."/>
            <person name="Grigoriev I."/>
        </authorList>
    </citation>
    <scope>NUCLEOTIDE SEQUENCE</scope>
    <source>
        <strain evidence="11">CBS 113979</strain>
    </source>
</reference>
<dbReference type="GO" id="GO:0005681">
    <property type="term" value="C:spliceosomal complex"/>
    <property type="evidence" value="ECO:0007669"/>
    <property type="project" value="UniProtKB-UniRule"/>
</dbReference>
<dbReference type="GO" id="GO:0030628">
    <property type="term" value="F:pre-mRNA 3'-splice site binding"/>
    <property type="evidence" value="ECO:0007669"/>
    <property type="project" value="UniProtKB-UniRule"/>
</dbReference>
<evidence type="ECO:0000313" key="11">
    <source>
        <dbReference type="EMBL" id="KAF1982876.1"/>
    </source>
</evidence>
<feature type="compositionally biased region" description="Basic and acidic residues" evidence="9">
    <location>
        <begin position="401"/>
        <end position="412"/>
    </location>
</feature>
<evidence type="ECO:0000256" key="1">
    <source>
        <dbReference type="ARBA" id="ARBA00004123"/>
    </source>
</evidence>
<keyword evidence="7" id="KW-0863">Zinc-finger</keyword>
<accession>A0A6G1GPH9</accession>
<comment type="subunit">
    <text evidence="8">Associated with the spliceosome.</text>
</comment>
<feature type="region of interest" description="Disordered" evidence="9">
    <location>
        <begin position="151"/>
        <end position="194"/>
    </location>
</feature>
<dbReference type="InterPro" id="IPR021715">
    <property type="entry name" value="Slu7_dom"/>
</dbReference>
<name>A0A6G1GPH9_9PEZI</name>
<dbReference type="PANTHER" id="PTHR12942:SF2">
    <property type="entry name" value="PRE-MRNA-SPLICING FACTOR SLU7"/>
    <property type="match status" value="1"/>
</dbReference>
<dbReference type="OrthoDB" id="249612at2759"/>
<dbReference type="Proteomes" id="UP000800041">
    <property type="component" value="Unassembled WGS sequence"/>
</dbReference>
<evidence type="ECO:0000313" key="12">
    <source>
        <dbReference type="Proteomes" id="UP000800041"/>
    </source>
</evidence>
<keyword evidence="3 8" id="KW-0507">mRNA processing</keyword>
<evidence type="ECO:0000256" key="2">
    <source>
        <dbReference type="ARBA" id="ARBA00007203"/>
    </source>
</evidence>
<comment type="subcellular location">
    <subcellularLocation>
        <location evidence="1 8">Nucleus</location>
    </subcellularLocation>
</comment>
<evidence type="ECO:0000256" key="5">
    <source>
        <dbReference type="ARBA" id="ARBA00023187"/>
    </source>
</evidence>
<gene>
    <name evidence="11" type="ORF">K402DRAFT_457049</name>
</gene>
<feature type="compositionally biased region" description="Basic and acidic residues" evidence="9">
    <location>
        <begin position="101"/>
        <end position="113"/>
    </location>
</feature>
<dbReference type="PROSITE" id="PS50158">
    <property type="entry name" value="ZF_CCHC"/>
    <property type="match status" value="1"/>
</dbReference>
<sequence length="495" mass="56160">MAPPAKKQDPSAANKEHNEYIPSFISKKPFYIPDDGTSSGNDYLEHQRLKSTKYDTPWYDRSKAKPAAKKWRKGACDNCGAMGHPAKECLERPRKRGARWTHHDIKPDDAKQDVRMGWDAKRDRWNGYDATEYTKVVEEYDTAERMRRLVQGKKTGDDDNDDNDDEEANAGDKYEEETDMGRRQPTSTRQLRLREDTAKYLVNLDLESAKYDPKTRSMVDSGATKDESADLVAEEGFMRASGDAAEFEKAQRYAWERSERGDADAAQLHLQANPTTGEYLRKKEAKEAEERRAAQKKALIERYGSQDQHAKPSLLSSVAVTENERYVEYDERGKIKGAPKRKSKSRFAEDVFLNNHTAVWGSWWCEGKWGFACCHSLVKQSYCTGEEGKTAFEEERNMRLGEVEGREEREGTEGAGQDAATGKIVDVGDIKESEDAAESKDTKGKAKENTKNSKDLNRKRTLEMMSGGVTEEDMEEYQRRKGNAADPMAGMVDKD</sequence>
<comment type="similarity">
    <text evidence="2 8">Belongs to the SLU7 family.</text>
</comment>
<evidence type="ECO:0000256" key="6">
    <source>
        <dbReference type="ARBA" id="ARBA00023242"/>
    </source>
</evidence>
<feature type="compositionally biased region" description="Basic and acidic residues" evidence="9">
    <location>
        <begin position="426"/>
        <end position="462"/>
    </location>
</feature>
<evidence type="ECO:0000256" key="7">
    <source>
        <dbReference type="PROSITE-ProRule" id="PRU00047"/>
    </source>
</evidence>
<evidence type="ECO:0000256" key="4">
    <source>
        <dbReference type="ARBA" id="ARBA00022728"/>
    </source>
</evidence>
<keyword evidence="4 8" id="KW-0747">Spliceosome</keyword>
<feature type="region of interest" description="Disordered" evidence="9">
    <location>
        <begin position="401"/>
        <end position="495"/>
    </location>
</feature>
<dbReference type="AlphaFoldDB" id="A0A6G1GPH9"/>
<keyword evidence="7" id="KW-0479">Metal-binding</keyword>
<dbReference type="GO" id="GO:0008270">
    <property type="term" value="F:zinc ion binding"/>
    <property type="evidence" value="ECO:0007669"/>
    <property type="project" value="UniProtKB-KW"/>
</dbReference>
<comment type="function">
    <text evidence="8">Involved in pre-mRNA splicing.</text>
</comment>
<feature type="compositionally biased region" description="Acidic residues" evidence="9">
    <location>
        <begin position="158"/>
        <end position="178"/>
    </location>
</feature>
<organism evidence="11 12">
    <name type="scientific">Aulographum hederae CBS 113979</name>
    <dbReference type="NCBI Taxonomy" id="1176131"/>
    <lineage>
        <taxon>Eukaryota</taxon>
        <taxon>Fungi</taxon>
        <taxon>Dikarya</taxon>
        <taxon>Ascomycota</taxon>
        <taxon>Pezizomycotina</taxon>
        <taxon>Dothideomycetes</taxon>
        <taxon>Pleosporomycetidae</taxon>
        <taxon>Aulographales</taxon>
        <taxon>Aulographaceae</taxon>
    </lineage>
</organism>
<keyword evidence="12" id="KW-1185">Reference proteome</keyword>